<keyword evidence="4" id="KW-1185">Reference proteome</keyword>
<accession>F4LS25</accession>
<dbReference type="SUPFAM" id="SSF55073">
    <property type="entry name" value="Nucleotide cyclase"/>
    <property type="match status" value="1"/>
</dbReference>
<protein>
    <submittedName>
        <fullName evidence="3">Diguanylate cyclase</fullName>
    </submittedName>
</protein>
<dbReference type="InterPro" id="IPR000160">
    <property type="entry name" value="GGDEF_dom"/>
</dbReference>
<dbReference type="Gene3D" id="3.30.70.270">
    <property type="match status" value="1"/>
</dbReference>
<keyword evidence="1" id="KW-1133">Transmembrane helix</keyword>
<proteinExistence type="predicted"/>
<dbReference type="InterPro" id="IPR050469">
    <property type="entry name" value="Diguanylate_Cyclase"/>
</dbReference>
<dbReference type="GO" id="GO:0043709">
    <property type="term" value="P:cell adhesion involved in single-species biofilm formation"/>
    <property type="evidence" value="ECO:0007669"/>
    <property type="project" value="TreeGrafter"/>
</dbReference>
<dbReference type="KEGG" id="tep:TepRe1_2243"/>
<dbReference type="PROSITE" id="PS50887">
    <property type="entry name" value="GGDEF"/>
    <property type="match status" value="1"/>
</dbReference>
<dbReference type="NCBIfam" id="TIGR00254">
    <property type="entry name" value="GGDEF"/>
    <property type="match status" value="1"/>
</dbReference>
<keyword evidence="1" id="KW-0472">Membrane</keyword>
<dbReference type="PANTHER" id="PTHR45138">
    <property type="entry name" value="REGULATORY COMPONENTS OF SENSORY TRANSDUCTION SYSTEM"/>
    <property type="match status" value="1"/>
</dbReference>
<dbReference type="STRING" id="1209989.TepRe1_2243"/>
<dbReference type="HOGENOM" id="CLU_000445_11_16_9"/>
<dbReference type="SMART" id="SM00267">
    <property type="entry name" value="GGDEF"/>
    <property type="match status" value="1"/>
</dbReference>
<dbReference type="GO" id="GO:0005886">
    <property type="term" value="C:plasma membrane"/>
    <property type="evidence" value="ECO:0007669"/>
    <property type="project" value="TreeGrafter"/>
</dbReference>
<organism evidence="3 4">
    <name type="scientific">Tepidanaerobacter acetatoxydans (strain DSM 21804 / JCM 16047 / Re1)</name>
    <dbReference type="NCBI Taxonomy" id="1209989"/>
    <lineage>
        <taxon>Bacteria</taxon>
        <taxon>Bacillati</taxon>
        <taxon>Bacillota</taxon>
        <taxon>Clostridia</taxon>
        <taxon>Thermosediminibacterales</taxon>
        <taxon>Tepidanaerobacteraceae</taxon>
        <taxon>Tepidanaerobacter</taxon>
    </lineage>
</organism>
<gene>
    <name evidence="3" type="ordered locus">TEPIRE1_2410</name>
</gene>
<dbReference type="Pfam" id="PF00990">
    <property type="entry name" value="GGDEF"/>
    <property type="match status" value="1"/>
</dbReference>
<dbReference type="EMBL" id="HF563609">
    <property type="protein sequence ID" value="CDI40981.1"/>
    <property type="molecule type" value="Genomic_DNA"/>
</dbReference>
<reference evidence="4" key="1">
    <citation type="journal article" date="2013" name="Genome Announc.">
        <title>First genome sequence of a syntrophic acetate-oxidizing bacterium, Tepidanaerobacter acetatoxydans strain Re1.</title>
        <authorList>
            <person name="Manzoor S."/>
            <person name="Bongcam-Rudloff E."/>
            <person name="Schnurer A."/>
            <person name="Muller B."/>
        </authorList>
    </citation>
    <scope>NUCLEOTIDE SEQUENCE [LARGE SCALE GENOMIC DNA]</scope>
    <source>
        <strain evidence="4">Re1</strain>
    </source>
</reference>
<dbReference type="PANTHER" id="PTHR45138:SF9">
    <property type="entry name" value="DIGUANYLATE CYCLASE DGCM-RELATED"/>
    <property type="match status" value="1"/>
</dbReference>
<dbReference type="InterPro" id="IPR029787">
    <property type="entry name" value="Nucleotide_cyclase"/>
</dbReference>
<dbReference type="CDD" id="cd01949">
    <property type="entry name" value="GGDEF"/>
    <property type="match status" value="1"/>
</dbReference>
<evidence type="ECO:0000313" key="4">
    <source>
        <dbReference type="Proteomes" id="UP000010802"/>
    </source>
</evidence>
<sequence length="221" mass="25605">MLKRPHLSKLFPIFFLWIGIGLSSGIIQLYMHKKCGKNLLMTASLTIQIIMWLGLGYSFKKLYIFAYQDELTNLWNRRYLYTRLKDEMKRLKQNKVLSLAIIDIDNFKRINDTFGHLFGDKVLIEMACILQKNLRKNDIVARWGGEEFIIVLPKTDVKGAKIVFERIRKIIENYDFGCKITVSGGIAFVGEDIEADKLIGMADEALYEAKRRKNLIAVYGE</sequence>
<dbReference type="eggNOG" id="COG2199">
    <property type="taxonomic scope" value="Bacteria"/>
</dbReference>
<dbReference type="GO" id="GO:0052621">
    <property type="term" value="F:diguanylate cyclase activity"/>
    <property type="evidence" value="ECO:0007669"/>
    <property type="project" value="TreeGrafter"/>
</dbReference>
<evidence type="ECO:0000313" key="3">
    <source>
        <dbReference type="EMBL" id="CDI40981.1"/>
    </source>
</evidence>
<evidence type="ECO:0000259" key="2">
    <source>
        <dbReference type="PROSITE" id="PS50887"/>
    </source>
</evidence>
<keyword evidence="1" id="KW-0812">Transmembrane</keyword>
<dbReference type="Proteomes" id="UP000010802">
    <property type="component" value="Chromosome"/>
</dbReference>
<dbReference type="GO" id="GO:1902201">
    <property type="term" value="P:negative regulation of bacterial-type flagellum-dependent cell motility"/>
    <property type="evidence" value="ECO:0007669"/>
    <property type="project" value="TreeGrafter"/>
</dbReference>
<dbReference type="InterPro" id="IPR043128">
    <property type="entry name" value="Rev_trsase/Diguanyl_cyclase"/>
</dbReference>
<name>F4LS25_TEPAE</name>
<feature type="transmembrane region" description="Helical" evidence="1">
    <location>
        <begin position="38"/>
        <end position="59"/>
    </location>
</feature>
<feature type="transmembrane region" description="Helical" evidence="1">
    <location>
        <begin position="12"/>
        <end position="31"/>
    </location>
</feature>
<dbReference type="FunFam" id="3.30.70.270:FF:000001">
    <property type="entry name" value="Diguanylate cyclase domain protein"/>
    <property type="match status" value="1"/>
</dbReference>
<feature type="domain" description="GGDEF" evidence="2">
    <location>
        <begin position="95"/>
        <end position="221"/>
    </location>
</feature>
<dbReference type="AlphaFoldDB" id="F4LS25"/>
<evidence type="ECO:0000256" key="1">
    <source>
        <dbReference type="SAM" id="Phobius"/>
    </source>
</evidence>
<dbReference type="KEGG" id="tae:TepiRe1_2410"/>